<feature type="compositionally biased region" description="Polar residues" evidence="1">
    <location>
        <begin position="28"/>
        <end position="65"/>
    </location>
</feature>
<proteinExistence type="predicted"/>
<dbReference type="Pfam" id="PF00787">
    <property type="entry name" value="PX"/>
    <property type="match status" value="1"/>
</dbReference>
<dbReference type="VEuPathDB" id="FungiDB:AAP_00858"/>
<accession>A0A168D000</accession>
<dbReference type="SUPFAM" id="SSF64268">
    <property type="entry name" value="PX domain"/>
    <property type="match status" value="1"/>
</dbReference>
<gene>
    <name evidence="3" type="ORF">AAP_00858</name>
</gene>
<sequence>MQTQYYPGFKSSDLYFKCLALDDAATSSRKSFETPRTQSSHMASRNAFNHDSTNQNGGWRTSDTLSDILVPNRSPEPDQFRPSLDSERQPLFDDDLDNNVLTLSTNSITDYPGVTDGDSSHQNQILENMEAALSDIIAAEPHQDHRPELFSDVVVKPPENTRPCSMGTDKVDKGKPNIASLGLVNPVGRIGVFTDNDLFPDEEKFLEDEYADPVNDCDDDNILKDIHPAAPGDLGLAEAIMVLNEDIEKLAAQESVVDALTKKAELTNNTAELRVLGKSKSSLQREIRRKEMQRQQYIIQEGDTNLYGRATVQIKSIIIGKEEDKREFASYLVEVQRKASDKQAVASWVVPRRYSEFHELHQQLRSQYPAVRNLEFPRRRVVMKLQKDFLQKRRVALEAYLQQLLELPEVCRSRELRSFLSQRTIVGHQESNQEGDGKDLVSRIYSSVADGMDDFLGNIAVLDQLSVAGQSLINHLSNNTSPSSLETVNLPTDEDSVSAAEAEAELNAFENRELEPFVKPICDIFLELFSLNRGNSWFRGRAVVVVLHQLLGGTVERKIRDMVNSLLSEASLLRFTSMIKDTFWPDGGPIHLAEKRTLSERMKSRAEASITLATLIPDMAASVVGRANAQEAARKTFAVLNNERLNTHLVHTVLDELVHVMFGNK</sequence>
<dbReference type="Pfam" id="PF08628">
    <property type="entry name" value="Nexin_C"/>
    <property type="match status" value="1"/>
</dbReference>
<organism evidence="3 4">
    <name type="scientific">Ascosphaera apis ARSEF 7405</name>
    <dbReference type="NCBI Taxonomy" id="392613"/>
    <lineage>
        <taxon>Eukaryota</taxon>
        <taxon>Fungi</taxon>
        <taxon>Dikarya</taxon>
        <taxon>Ascomycota</taxon>
        <taxon>Pezizomycotina</taxon>
        <taxon>Eurotiomycetes</taxon>
        <taxon>Eurotiomycetidae</taxon>
        <taxon>Onygenales</taxon>
        <taxon>Ascosphaeraceae</taxon>
        <taxon>Ascosphaera</taxon>
    </lineage>
</organism>
<dbReference type="PROSITE" id="PS50195">
    <property type="entry name" value="PX"/>
    <property type="match status" value="1"/>
</dbReference>
<keyword evidence="4" id="KW-1185">Reference proteome</keyword>
<dbReference type="SMART" id="SM00312">
    <property type="entry name" value="PX"/>
    <property type="match status" value="1"/>
</dbReference>
<feature type="compositionally biased region" description="Basic and acidic residues" evidence="1">
    <location>
        <begin position="75"/>
        <end position="91"/>
    </location>
</feature>
<dbReference type="Proteomes" id="UP000242877">
    <property type="component" value="Unassembled WGS sequence"/>
</dbReference>
<dbReference type="InterPro" id="IPR001683">
    <property type="entry name" value="PX_dom"/>
</dbReference>
<dbReference type="GO" id="GO:0035091">
    <property type="term" value="F:phosphatidylinositol binding"/>
    <property type="evidence" value="ECO:0007669"/>
    <property type="project" value="InterPro"/>
</dbReference>
<evidence type="ECO:0000256" key="1">
    <source>
        <dbReference type="SAM" id="MobiDB-lite"/>
    </source>
</evidence>
<feature type="region of interest" description="Disordered" evidence="1">
    <location>
        <begin position="28"/>
        <end position="93"/>
    </location>
</feature>
<evidence type="ECO:0000313" key="3">
    <source>
        <dbReference type="EMBL" id="KZZ97215.1"/>
    </source>
</evidence>
<protein>
    <submittedName>
        <fullName evidence="3">Intermediate filament protein</fullName>
    </submittedName>
</protein>
<dbReference type="InterPro" id="IPR036871">
    <property type="entry name" value="PX_dom_sf"/>
</dbReference>
<dbReference type="CDD" id="cd06876">
    <property type="entry name" value="PX_MDM1p"/>
    <property type="match status" value="1"/>
</dbReference>
<dbReference type="PANTHER" id="PTHR22775:SF3">
    <property type="entry name" value="SORTING NEXIN-13"/>
    <property type="match status" value="1"/>
</dbReference>
<dbReference type="AlphaFoldDB" id="A0A168D000"/>
<evidence type="ECO:0000313" key="4">
    <source>
        <dbReference type="Proteomes" id="UP000242877"/>
    </source>
</evidence>
<dbReference type="Gene3D" id="3.30.1520.10">
    <property type="entry name" value="Phox-like domain"/>
    <property type="match status" value="1"/>
</dbReference>
<evidence type="ECO:0000259" key="2">
    <source>
        <dbReference type="PROSITE" id="PS50195"/>
    </source>
</evidence>
<dbReference type="InterPro" id="IPR013937">
    <property type="entry name" value="Sorting_nexin_C"/>
</dbReference>
<dbReference type="OrthoDB" id="120967at2759"/>
<feature type="domain" description="PX" evidence="2">
    <location>
        <begin position="309"/>
        <end position="427"/>
    </location>
</feature>
<name>A0A168D000_9EURO</name>
<comment type="caution">
    <text evidence="3">The sequence shown here is derived from an EMBL/GenBank/DDBJ whole genome shotgun (WGS) entry which is preliminary data.</text>
</comment>
<reference evidence="3 4" key="1">
    <citation type="journal article" date="2016" name="Genome Biol. Evol.">
        <title>Divergent and convergent evolution of fungal pathogenicity.</title>
        <authorList>
            <person name="Shang Y."/>
            <person name="Xiao G."/>
            <person name="Zheng P."/>
            <person name="Cen K."/>
            <person name="Zhan S."/>
            <person name="Wang C."/>
        </authorList>
    </citation>
    <scope>NUCLEOTIDE SEQUENCE [LARGE SCALE GENOMIC DNA]</scope>
    <source>
        <strain evidence="3 4">ARSEF 7405</strain>
    </source>
</reference>
<dbReference type="PANTHER" id="PTHR22775">
    <property type="entry name" value="SORTING NEXIN"/>
    <property type="match status" value="1"/>
</dbReference>
<dbReference type="EMBL" id="AZGZ01000002">
    <property type="protein sequence ID" value="KZZ97215.1"/>
    <property type="molecule type" value="Genomic_DNA"/>
</dbReference>